<protein>
    <recommendedName>
        <fullName evidence="3">Transposase putative helix-turn-helix domain-containing protein</fullName>
    </recommendedName>
</protein>
<evidence type="ECO:0008006" key="3">
    <source>
        <dbReference type="Google" id="ProtNLM"/>
    </source>
</evidence>
<name>A0ABN0BIN2_BACFG</name>
<gene>
    <name evidence="1" type="ORF">BFAG_01332</name>
</gene>
<proteinExistence type="predicted"/>
<evidence type="ECO:0000313" key="1">
    <source>
        <dbReference type="EMBL" id="EFR52637.1"/>
    </source>
</evidence>
<accession>A0ABN0BIN2</accession>
<keyword evidence="2" id="KW-1185">Reference proteome</keyword>
<dbReference type="EMBL" id="EQ973213">
    <property type="protein sequence ID" value="EFR52637.1"/>
    <property type="molecule type" value="Genomic_DNA"/>
</dbReference>
<reference evidence="1 2" key="1">
    <citation type="submission" date="2008-12" db="EMBL/GenBank/DDBJ databases">
        <title>Annotation of Bacteroides fragilis strain 3_1_12.</title>
        <authorList>
            <consortium name="The Broad Institute Genome Sequencing Platform"/>
            <person name="Ward D."/>
            <person name="Young S.K."/>
            <person name="Kodira C.D."/>
            <person name="Zeng Q."/>
            <person name="Koehrsen M."/>
            <person name="Alvarado L."/>
            <person name="Berlin A."/>
            <person name="Borenstein D."/>
            <person name="Chen Z."/>
            <person name="Engels R."/>
            <person name="Freedman E."/>
            <person name="Gellesch M."/>
            <person name="Goldberg J."/>
            <person name="Griggs A."/>
            <person name="Gujja S."/>
            <person name="Heiman D."/>
            <person name="Hepburn T."/>
            <person name="Howarth C."/>
            <person name="Jen D."/>
            <person name="Larson L."/>
            <person name="Lewis B."/>
            <person name="Mehta T."/>
            <person name="Park D."/>
            <person name="Pearson M."/>
            <person name="Roberts A."/>
            <person name="Saif S."/>
            <person name="Shea T."/>
            <person name="Shenoy N."/>
            <person name="Sisk P."/>
            <person name="Stolte C."/>
            <person name="Sykes S."/>
            <person name="Walk T."/>
            <person name="White J."/>
            <person name="Yandava C."/>
            <person name="Allen-Vercoe E."/>
            <person name="Strauss J."/>
            <person name="Ambrose C."/>
            <person name="Lander E."/>
            <person name="Nusbaum C."/>
            <person name="Galagan J."/>
            <person name="Birren B."/>
        </authorList>
    </citation>
    <scope>NUCLEOTIDE SEQUENCE [LARGE SCALE GENOMIC DNA]</scope>
    <source>
        <strain evidence="1 2">3_1_12</strain>
    </source>
</reference>
<evidence type="ECO:0000313" key="2">
    <source>
        <dbReference type="Proteomes" id="UP000005101"/>
    </source>
</evidence>
<dbReference type="Proteomes" id="UP000005101">
    <property type="component" value="Unassembled WGS sequence"/>
</dbReference>
<sequence>MRRSESKKQSDIIKAFLFQNRKKERCCTVQCVIHRACLYNTFLRFCMDERLFRFRKNGNVLSTDNNVAFIPLLGLGIEM</sequence>
<organism evidence="1 2">
    <name type="scientific">Bacteroides fragilis 3_1_12</name>
    <dbReference type="NCBI Taxonomy" id="457424"/>
    <lineage>
        <taxon>Bacteria</taxon>
        <taxon>Pseudomonadati</taxon>
        <taxon>Bacteroidota</taxon>
        <taxon>Bacteroidia</taxon>
        <taxon>Bacteroidales</taxon>
        <taxon>Bacteroidaceae</taxon>
        <taxon>Bacteroides</taxon>
    </lineage>
</organism>